<proteinExistence type="predicted"/>
<reference evidence="1 2" key="1">
    <citation type="journal article" date="2013" name="Curr. Biol.">
        <title>Shared signatures of parasitism and phylogenomics unite Cryptomycota and microsporidia.</title>
        <authorList>
            <person name="James T.Y."/>
            <person name="Pelin A."/>
            <person name="Bonen L."/>
            <person name="Ahrendt S."/>
            <person name="Sain D."/>
            <person name="Corradi N."/>
            <person name="Stajich J.E."/>
        </authorList>
    </citation>
    <scope>NUCLEOTIDE SEQUENCE [LARGE SCALE GENOMIC DNA]</scope>
    <source>
        <strain evidence="1 2">CSF55</strain>
    </source>
</reference>
<evidence type="ECO:0000313" key="1">
    <source>
        <dbReference type="EMBL" id="EPZ35825.1"/>
    </source>
</evidence>
<keyword evidence="2" id="KW-1185">Reference proteome</keyword>
<dbReference type="HOGENOM" id="CLU_2777356_0_0_1"/>
<dbReference type="Proteomes" id="UP000030755">
    <property type="component" value="Unassembled WGS sequence"/>
</dbReference>
<name>A0A075B0C0_ROZAC</name>
<protein>
    <submittedName>
        <fullName evidence="1">Uncharacterized protein</fullName>
    </submittedName>
</protein>
<gene>
    <name evidence="1" type="ORF">O9G_005808</name>
</gene>
<dbReference type="EMBL" id="KE560743">
    <property type="protein sequence ID" value="EPZ35825.1"/>
    <property type="molecule type" value="Genomic_DNA"/>
</dbReference>
<sequence>MYGYAKDEIDAVAAEFQRFVKPSMFKSPIKLKVKIVNRRDGFPFNQGKSNRQCQTFILFPFRLGHIATI</sequence>
<evidence type="ECO:0000313" key="2">
    <source>
        <dbReference type="Proteomes" id="UP000030755"/>
    </source>
</evidence>
<accession>A0A075B0C0</accession>
<dbReference type="AlphaFoldDB" id="A0A075B0C0"/>
<organism evidence="1 2">
    <name type="scientific">Rozella allomycis (strain CSF55)</name>
    <dbReference type="NCBI Taxonomy" id="988480"/>
    <lineage>
        <taxon>Eukaryota</taxon>
        <taxon>Fungi</taxon>
        <taxon>Fungi incertae sedis</taxon>
        <taxon>Cryptomycota</taxon>
        <taxon>Cryptomycota incertae sedis</taxon>
        <taxon>Rozella</taxon>
    </lineage>
</organism>